<evidence type="ECO:0000256" key="4">
    <source>
        <dbReference type="ARBA" id="ARBA00022801"/>
    </source>
</evidence>
<evidence type="ECO:0000256" key="11">
    <source>
        <dbReference type="HAMAP-Rule" id="MF_00364"/>
    </source>
</evidence>
<dbReference type="InterPro" id="IPR050226">
    <property type="entry name" value="NagZ_Beta-hexosaminidase"/>
</dbReference>
<evidence type="ECO:0000313" key="13">
    <source>
        <dbReference type="EMBL" id="ALP53235.1"/>
    </source>
</evidence>
<evidence type="ECO:0000256" key="7">
    <source>
        <dbReference type="ARBA" id="ARBA00023295"/>
    </source>
</evidence>
<dbReference type="InterPro" id="IPR022956">
    <property type="entry name" value="Beta_hexosaminidase_bac"/>
</dbReference>
<dbReference type="GO" id="GO:0004563">
    <property type="term" value="F:beta-N-acetylhexosaminidase activity"/>
    <property type="evidence" value="ECO:0007669"/>
    <property type="project" value="UniProtKB-UniRule"/>
</dbReference>
<feature type="binding site" evidence="11">
    <location>
        <position position="72"/>
    </location>
    <ligand>
        <name>substrate</name>
    </ligand>
</feature>
<keyword evidence="9 11" id="KW-0961">Cell wall biogenesis/degradation</keyword>
<dbReference type="NCBIfam" id="NF003740">
    <property type="entry name" value="PRK05337.1"/>
    <property type="match status" value="1"/>
</dbReference>
<dbReference type="PANTHER" id="PTHR30480">
    <property type="entry name" value="BETA-HEXOSAMINIDASE-RELATED"/>
    <property type="match status" value="1"/>
</dbReference>
<dbReference type="InterPro" id="IPR001764">
    <property type="entry name" value="Glyco_hydro_3_N"/>
</dbReference>
<comment type="pathway">
    <text evidence="10 11">Cell wall biogenesis; peptidoglycan recycling.</text>
</comment>
<comment type="catalytic activity">
    <reaction evidence="1 11">
        <text>Hydrolysis of terminal non-reducing N-acetyl-D-hexosamine residues in N-acetyl-beta-D-hexosaminides.</text>
        <dbReference type="EC" id="3.2.1.52"/>
    </reaction>
</comment>
<gene>
    <name evidence="11" type="primary">nagZ</name>
    <name evidence="13" type="ORF">Tel_08745</name>
</gene>
<dbReference type="HAMAP" id="MF_00364">
    <property type="entry name" value="NagZ"/>
    <property type="match status" value="1"/>
</dbReference>
<keyword evidence="7 11" id="KW-0326">Glycosidase</keyword>
<evidence type="ECO:0000256" key="3">
    <source>
        <dbReference type="ARBA" id="ARBA00022618"/>
    </source>
</evidence>
<name>A0A0S2TDM8_9GAMM</name>
<proteinExistence type="inferred from homology"/>
<accession>A0A0S2TDM8</accession>
<dbReference type="Proteomes" id="UP000055136">
    <property type="component" value="Chromosome"/>
</dbReference>
<dbReference type="EC" id="3.2.1.52" evidence="11"/>
<evidence type="ECO:0000256" key="8">
    <source>
        <dbReference type="ARBA" id="ARBA00023306"/>
    </source>
</evidence>
<feature type="active site" description="Proton donor/acceptor" evidence="11">
    <location>
        <position position="181"/>
    </location>
</feature>
<dbReference type="GO" id="GO:0005975">
    <property type="term" value="P:carbohydrate metabolic process"/>
    <property type="evidence" value="ECO:0007669"/>
    <property type="project" value="InterPro"/>
</dbReference>
<evidence type="ECO:0000313" key="14">
    <source>
        <dbReference type="Proteomes" id="UP000055136"/>
    </source>
</evidence>
<comment type="similarity">
    <text evidence="11">Belongs to the glycosyl hydrolase 3 family. NagZ subfamily.</text>
</comment>
<dbReference type="GO" id="GO:0009252">
    <property type="term" value="P:peptidoglycan biosynthetic process"/>
    <property type="evidence" value="ECO:0007669"/>
    <property type="project" value="UniProtKB-KW"/>
</dbReference>
<feature type="binding site" evidence="11">
    <location>
        <begin position="168"/>
        <end position="169"/>
    </location>
    <ligand>
        <name>substrate</name>
    </ligand>
</feature>
<evidence type="ECO:0000256" key="5">
    <source>
        <dbReference type="ARBA" id="ARBA00022960"/>
    </source>
</evidence>
<keyword evidence="14" id="KW-1185">Reference proteome</keyword>
<keyword evidence="6 11" id="KW-0573">Peptidoglycan synthesis</keyword>
<keyword evidence="4 11" id="KW-0378">Hydrolase</keyword>
<dbReference type="GO" id="GO:0005737">
    <property type="term" value="C:cytoplasm"/>
    <property type="evidence" value="ECO:0007669"/>
    <property type="project" value="UniProtKB-SubCell"/>
</dbReference>
<dbReference type="KEGG" id="tee:Tel_08745"/>
<dbReference type="GO" id="GO:0008360">
    <property type="term" value="P:regulation of cell shape"/>
    <property type="evidence" value="ECO:0007669"/>
    <property type="project" value="UniProtKB-KW"/>
</dbReference>
<feature type="binding site" evidence="11">
    <location>
        <position position="64"/>
    </location>
    <ligand>
        <name>substrate</name>
    </ligand>
</feature>
<sequence>MSLGPVMVGLSGKTLNQEERDMLLHPMVGAVILFSRNYDSPHQLQTLIAEIHQLRDPHLLVSVDHEGGRVQRFRDGFSRLPPMRRLGEIYDDEPKRARRLAETVGWLMAVELRAVGVDFSFAPVLDLDHGVSEIIGDRSFHRQAQAVADLAQSVVSGMNKAGMSATGKHFPGHGAVEVDTHVGIARDERALVDIELEDLVPFERLVHAGLAGVMPGHVIYPQVDSQPAGFSRFWLQEVLRKRLGFQGAIFSDDLLMAGAAPMGSVSDRAEAALAAGCDMVLVCDNFTEICNTLERLERFDNPASHLRLARMHGRQPISRDRLHNDPHWHQALQAVEPLLQAKPLDLL</sequence>
<dbReference type="PANTHER" id="PTHR30480:SF13">
    <property type="entry name" value="BETA-HEXOSAMINIDASE"/>
    <property type="match status" value="1"/>
</dbReference>
<dbReference type="UniPathway" id="UPA00544"/>
<evidence type="ECO:0000256" key="10">
    <source>
        <dbReference type="ARBA" id="ARBA00037880"/>
    </source>
</evidence>
<evidence type="ECO:0000256" key="9">
    <source>
        <dbReference type="ARBA" id="ARBA00023316"/>
    </source>
</evidence>
<protein>
    <recommendedName>
        <fullName evidence="11">Beta-hexosaminidase</fullName>
        <ecNumber evidence="11">3.2.1.52</ecNumber>
    </recommendedName>
    <alternativeName>
        <fullName evidence="11">Beta-N-acetylhexosaminidase</fullName>
    </alternativeName>
    <alternativeName>
        <fullName evidence="11">N-acetyl-beta-glucosaminidase</fullName>
    </alternativeName>
</protein>
<evidence type="ECO:0000256" key="1">
    <source>
        <dbReference type="ARBA" id="ARBA00001231"/>
    </source>
</evidence>
<evidence type="ECO:0000259" key="12">
    <source>
        <dbReference type="Pfam" id="PF00933"/>
    </source>
</evidence>
<dbReference type="STRING" id="1748243.Tel_08745"/>
<dbReference type="Gene3D" id="3.20.20.300">
    <property type="entry name" value="Glycoside hydrolase, family 3, N-terminal domain"/>
    <property type="match status" value="1"/>
</dbReference>
<keyword evidence="2 11" id="KW-0963">Cytoplasm</keyword>
<feature type="active site" description="Nucleophile" evidence="11">
    <location>
        <position position="252"/>
    </location>
</feature>
<comment type="function">
    <text evidence="11">Plays a role in peptidoglycan recycling by cleaving the terminal beta-1,4-linked N-acetylglucosamine (GlcNAc) from peptide-linked peptidoglycan fragments, giving rise to free GlcNAc, anhydro-N-acetylmuramic acid and anhydro-N-acetylmuramic acid-linked peptides.</text>
</comment>
<dbReference type="EMBL" id="CP013099">
    <property type="protein sequence ID" value="ALP53235.1"/>
    <property type="molecule type" value="Genomic_DNA"/>
</dbReference>
<feature type="domain" description="Glycoside hydrolase family 3 N-terminal" evidence="12">
    <location>
        <begin position="14"/>
        <end position="293"/>
    </location>
</feature>
<dbReference type="FunFam" id="3.20.20.300:FF:000001">
    <property type="entry name" value="Beta-hexosaminidase"/>
    <property type="match status" value="1"/>
</dbReference>
<dbReference type="SUPFAM" id="SSF51445">
    <property type="entry name" value="(Trans)glycosidases"/>
    <property type="match status" value="1"/>
</dbReference>
<organism evidence="13 14">
    <name type="scientific">Candidatus Tenderia electrophaga</name>
    <dbReference type="NCBI Taxonomy" id="1748243"/>
    <lineage>
        <taxon>Bacteria</taxon>
        <taxon>Pseudomonadati</taxon>
        <taxon>Pseudomonadota</taxon>
        <taxon>Gammaproteobacteria</taxon>
        <taxon>Candidatus Tenderiales</taxon>
        <taxon>Candidatus Tenderiaceae</taxon>
        <taxon>Candidatus Tenderia</taxon>
    </lineage>
</organism>
<reference evidence="13" key="1">
    <citation type="submission" date="2015-10" db="EMBL/GenBank/DDBJ databases">
        <title>Description of Candidatus Tenderia electrophaga gen. nov, sp. nov., an Uncultivated Electroautotroph from a Biocathode Enrichment.</title>
        <authorList>
            <person name="Eddie B.J."/>
            <person name="Malanoski A.P."/>
            <person name="Wang Z."/>
            <person name="Hall R.J."/>
            <person name="Oh S.D."/>
            <person name="Heiner C."/>
            <person name="Lin B."/>
            <person name="Strycharz-Glaven S.M."/>
        </authorList>
    </citation>
    <scope>NUCLEOTIDE SEQUENCE [LARGE SCALE GENOMIC DNA]</scope>
    <source>
        <strain evidence="13">NRL1</strain>
    </source>
</reference>
<dbReference type="AlphaFoldDB" id="A0A0S2TDM8"/>
<evidence type="ECO:0000256" key="6">
    <source>
        <dbReference type="ARBA" id="ARBA00022984"/>
    </source>
</evidence>
<dbReference type="GO" id="GO:0051301">
    <property type="term" value="P:cell division"/>
    <property type="evidence" value="ECO:0007669"/>
    <property type="project" value="UniProtKB-KW"/>
</dbReference>
<dbReference type="GO" id="GO:0009254">
    <property type="term" value="P:peptidoglycan turnover"/>
    <property type="evidence" value="ECO:0007669"/>
    <property type="project" value="UniProtKB-UniRule"/>
</dbReference>
<dbReference type="Pfam" id="PF00933">
    <property type="entry name" value="Glyco_hydro_3"/>
    <property type="match status" value="1"/>
</dbReference>
<dbReference type="InterPro" id="IPR017853">
    <property type="entry name" value="GH"/>
</dbReference>
<feature type="site" description="Important for catalytic activity" evidence="11">
    <location>
        <position position="179"/>
    </location>
</feature>
<evidence type="ECO:0000256" key="2">
    <source>
        <dbReference type="ARBA" id="ARBA00022490"/>
    </source>
</evidence>
<comment type="subcellular location">
    <subcellularLocation>
        <location evidence="11">Cytoplasm</location>
    </subcellularLocation>
</comment>
<feature type="binding site" evidence="11">
    <location>
        <position position="138"/>
    </location>
    <ligand>
        <name>substrate</name>
    </ligand>
</feature>
<keyword evidence="8 11" id="KW-0131">Cell cycle</keyword>
<keyword evidence="5 11" id="KW-0133">Cell shape</keyword>
<dbReference type="GO" id="GO:0071555">
    <property type="term" value="P:cell wall organization"/>
    <property type="evidence" value="ECO:0007669"/>
    <property type="project" value="UniProtKB-KW"/>
</dbReference>
<keyword evidence="3 11" id="KW-0132">Cell division</keyword>
<dbReference type="InterPro" id="IPR036962">
    <property type="entry name" value="Glyco_hydro_3_N_sf"/>
</dbReference>